<accession>A0A5M3Q4Y6</accession>
<dbReference type="InterPro" id="IPR014016">
    <property type="entry name" value="UvrD-like_ATP-bd"/>
</dbReference>
<evidence type="ECO:0000256" key="13">
    <source>
        <dbReference type="SAM" id="MobiDB-lite"/>
    </source>
</evidence>
<dbReference type="SUPFAM" id="SSF52540">
    <property type="entry name" value="P-loop containing nucleoside triphosphate hydrolases"/>
    <property type="match status" value="1"/>
</dbReference>
<dbReference type="InterPro" id="IPR000212">
    <property type="entry name" value="DNA_helicase_UvrD/REP"/>
</dbReference>
<comment type="caution">
    <text evidence="16">The sequence shown here is derived from an EMBL/GenBank/DDBJ whole genome shotgun (WGS) entry which is preliminary data.</text>
</comment>
<comment type="catalytic activity">
    <reaction evidence="8">
        <text>Couples ATP hydrolysis with the unwinding of duplex DNA by translocating in the 3'-5' direction.</text>
        <dbReference type="EC" id="5.6.2.4"/>
    </reaction>
</comment>
<comment type="catalytic activity">
    <reaction evidence="11">
        <text>ATP + H2O = ADP + phosphate + H(+)</text>
        <dbReference type="Rhea" id="RHEA:13065"/>
        <dbReference type="ChEBI" id="CHEBI:15377"/>
        <dbReference type="ChEBI" id="CHEBI:15378"/>
        <dbReference type="ChEBI" id="CHEBI:30616"/>
        <dbReference type="ChEBI" id="CHEBI:43474"/>
        <dbReference type="ChEBI" id="CHEBI:456216"/>
        <dbReference type="EC" id="5.6.2.4"/>
    </reaction>
</comment>
<gene>
    <name evidence="16" type="primary">uvrD_2</name>
    <name evidence="16" type="ORF">MSSD14B_38570</name>
</gene>
<dbReference type="GO" id="GO:0000725">
    <property type="term" value="P:recombinational repair"/>
    <property type="evidence" value="ECO:0007669"/>
    <property type="project" value="TreeGrafter"/>
</dbReference>
<dbReference type="GO" id="GO:0043138">
    <property type="term" value="F:3'-5' DNA helicase activity"/>
    <property type="evidence" value="ECO:0007669"/>
    <property type="project" value="UniProtKB-EC"/>
</dbReference>
<dbReference type="InterPro" id="IPR013986">
    <property type="entry name" value="DExx_box_DNA_helicase_dom_sf"/>
</dbReference>
<dbReference type="GO" id="GO:0003677">
    <property type="term" value="F:DNA binding"/>
    <property type="evidence" value="ECO:0007669"/>
    <property type="project" value="UniProtKB-KW"/>
</dbReference>
<evidence type="ECO:0000313" key="16">
    <source>
        <dbReference type="EMBL" id="GBO90189.1"/>
    </source>
</evidence>
<dbReference type="EC" id="5.6.2.4" evidence="9"/>
<dbReference type="InterPro" id="IPR027417">
    <property type="entry name" value="P-loop_NTPase"/>
</dbReference>
<evidence type="ECO:0000256" key="8">
    <source>
        <dbReference type="ARBA" id="ARBA00034617"/>
    </source>
</evidence>
<evidence type="ECO:0000256" key="3">
    <source>
        <dbReference type="ARBA" id="ARBA00022801"/>
    </source>
</evidence>
<evidence type="ECO:0000259" key="14">
    <source>
        <dbReference type="PROSITE" id="PS51198"/>
    </source>
</evidence>
<organism evidence="16 17">
    <name type="scientific">Marinobacter salsuginis</name>
    <dbReference type="NCBI Taxonomy" id="418719"/>
    <lineage>
        <taxon>Bacteria</taxon>
        <taxon>Pseudomonadati</taxon>
        <taxon>Pseudomonadota</taxon>
        <taxon>Gammaproteobacteria</taxon>
        <taxon>Pseudomonadales</taxon>
        <taxon>Marinobacteraceae</taxon>
        <taxon>Marinobacter</taxon>
    </lineage>
</organism>
<evidence type="ECO:0000256" key="11">
    <source>
        <dbReference type="ARBA" id="ARBA00048988"/>
    </source>
</evidence>
<keyword evidence="5 12" id="KW-0067">ATP-binding</keyword>
<evidence type="ECO:0000256" key="5">
    <source>
        <dbReference type="ARBA" id="ARBA00022840"/>
    </source>
</evidence>
<reference evidence="16 17" key="1">
    <citation type="journal article" date="2019" name="J. Gen. Appl. Microbiol.">
        <title>Aerobic degradation of cis-dichloroethene by the marine bacterium Marinobacter salsuginis strain 5N-3.</title>
        <authorList>
            <person name="Inoue Y."/>
            <person name="Fukunaga Y."/>
            <person name="Katsumata H."/>
            <person name="Ohji S."/>
            <person name="Hosoyama A."/>
            <person name="Mori K."/>
            <person name="Ando K."/>
        </authorList>
    </citation>
    <scope>NUCLEOTIDE SEQUENCE [LARGE SCALE GENOMIC DNA]</scope>
    <source>
        <strain evidence="16 17">NBRC 109114</strain>
    </source>
</reference>
<evidence type="ECO:0000256" key="2">
    <source>
        <dbReference type="ARBA" id="ARBA00022741"/>
    </source>
</evidence>
<dbReference type="Gene3D" id="1.10.486.10">
    <property type="entry name" value="PCRA, domain 4"/>
    <property type="match status" value="1"/>
</dbReference>
<dbReference type="CDD" id="cd17932">
    <property type="entry name" value="DEXQc_UvrD"/>
    <property type="match status" value="1"/>
</dbReference>
<dbReference type="PROSITE" id="PS51217">
    <property type="entry name" value="UVRD_HELICASE_CTER"/>
    <property type="match status" value="1"/>
</dbReference>
<feature type="binding site" evidence="12">
    <location>
        <begin position="23"/>
        <end position="30"/>
    </location>
    <ligand>
        <name>ATP</name>
        <dbReference type="ChEBI" id="CHEBI:30616"/>
    </ligand>
</feature>
<keyword evidence="7" id="KW-0413">Isomerase</keyword>
<dbReference type="EMBL" id="BGZI01000035">
    <property type="protein sequence ID" value="GBO90189.1"/>
    <property type="molecule type" value="Genomic_DNA"/>
</dbReference>
<feature type="domain" description="UvrD-like helicase C-terminal" evidence="15">
    <location>
        <begin position="299"/>
        <end position="573"/>
    </location>
</feature>
<feature type="domain" description="UvrD-like helicase ATP-binding" evidence="14">
    <location>
        <begin position="2"/>
        <end position="298"/>
    </location>
</feature>
<evidence type="ECO:0000256" key="6">
    <source>
        <dbReference type="ARBA" id="ARBA00023125"/>
    </source>
</evidence>
<dbReference type="Pfam" id="PF00580">
    <property type="entry name" value="UvrD-helicase"/>
    <property type="match status" value="1"/>
</dbReference>
<evidence type="ECO:0000313" key="17">
    <source>
        <dbReference type="Proteomes" id="UP000387223"/>
    </source>
</evidence>
<keyword evidence="6" id="KW-0238">DNA-binding</keyword>
<evidence type="ECO:0000256" key="1">
    <source>
        <dbReference type="ARBA" id="ARBA00009922"/>
    </source>
</evidence>
<evidence type="ECO:0000256" key="12">
    <source>
        <dbReference type="PROSITE-ProRule" id="PRU00560"/>
    </source>
</evidence>
<dbReference type="Pfam" id="PF13361">
    <property type="entry name" value="UvrD_C"/>
    <property type="match status" value="1"/>
</dbReference>
<feature type="region of interest" description="Disordered" evidence="13">
    <location>
        <begin position="664"/>
        <end position="690"/>
    </location>
</feature>
<dbReference type="GO" id="GO:0016887">
    <property type="term" value="F:ATP hydrolysis activity"/>
    <property type="evidence" value="ECO:0007669"/>
    <property type="project" value="RHEA"/>
</dbReference>
<dbReference type="PROSITE" id="PS51198">
    <property type="entry name" value="UVRD_HELICASE_ATP_BIND"/>
    <property type="match status" value="1"/>
</dbReference>
<name>A0A5M3Q4Y6_9GAMM</name>
<evidence type="ECO:0000256" key="9">
    <source>
        <dbReference type="ARBA" id="ARBA00034808"/>
    </source>
</evidence>
<dbReference type="PANTHER" id="PTHR11070:SF2">
    <property type="entry name" value="ATP-DEPENDENT DNA HELICASE SRS2"/>
    <property type="match status" value="1"/>
</dbReference>
<dbReference type="PANTHER" id="PTHR11070">
    <property type="entry name" value="UVRD / RECB / PCRA DNA HELICASE FAMILY MEMBER"/>
    <property type="match status" value="1"/>
</dbReference>
<keyword evidence="2 12" id="KW-0547">Nucleotide-binding</keyword>
<dbReference type="GO" id="GO:0005524">
    <property type="term" value="F:ATP binding"/>
    <property type="evidence" value="ECO:0007669"/>
    <property type="project" value="UniProtKB-UniRule"/>
</dbReference>
<dbReference type="RefSeq" id="WP_153637466.1">
    <property type="nucleotide sequence ID" value="NZ_BGZI01000035.1"/>
</dbReference>
<dbReference type="Gene3D" id="3.40.50.300">
    <property type="entry name" value="P-loop containing nucleotide triphosphate hydrolases"/>
    <property type="match status" value="2"/>
</dbReference>
<comment type="similarity">
    <text evidence="1">Belongs to the helicase family. UvrD subfamily.</text>
</comment>
<evidence type="ECO:0000256" key="10">
    <source>
        <dbReference type="ARBA" id="ARBA00034923"/>
    </source>
</evidence>
<dbReference type="InterPro" id="IPR014017">
    <property type="entry name" value="DNA_helicase_UvrD-like_C"/>
</dbReference>
<keyword evidence="3 12" id="KW-0378">Hydrolase</keyword>
<evidence type="ECO:0000256" key="7">
    <source>
        <dbReference type="ARBA" id="ARBA00023235"/>
    </source>
</evidence>
<evidence type="ECO:0000259" key="15">
    <source>
        <dbReference type="PROSITE" id="PS51217"/>
    </source>
</evidence>
<evidence type="ECO:0000256" key="4">
    <source>
        <dbReference type="ARBA" id="ARBA00022806"/>
    </source>
</evidence>
<sequence length="731" mass="82388">MTQFNPEQKQAVEAPFGPLAVVAGPGSGKTKVIIGRASRLIGSEGVPGYSILLVTFTNMAASEMKKRLVKEVGPNAEGVSCGTMHSQILKHVLKEFPDCPPMQRRGLSGEWAILNPDDRSALLKRIQPELPSDVLSFMDENSVSVEELGSVVSLSKNWGYGREQLEKGLKPNHPKFELYSCALKLWELYDRELRSHRVIDFDDILTIGAEAVTECDWIRKSLANRFQHIFVDEFQDTNAIQFRFLKAVAAEHGNLYVVGDPKQSIYLFRGSMPSIFDQFFNAFQASTIVNLNKNYRSQPHIVRLANRLTGTMPDRIAHDRDLEAMREDPLAHEFKDEDYYCQYANDYEEANAIVEKVLQYKEDGYGYGDMAILYRKNASKRALEQVFMANNIPVVVANDKAMLERKDVRDLLAFLRAAWQPWDKLAYRRLVKNYSLGVTESTFEAALADAGGEVVDAVDKLISKGGVHAEKLRSLIDQLTLLRKHAYESKGDDVKAVIDHLCEHYITADYREDNDRLAQSEERLGVVAAEVARMISGEMDSRDILERFALMETAHRSKSDEAVQLMTIHGSKGLEFPIVFCVGVDDEAMPGGNVDREEDLNEERRILFVAMTRAKDYLHLSSARRRRQGSQIINTDPCRFLFDVNLVTSTSRLDSGLTENPAFSRLPPIKIQNPDAAPKQRPGKGKIDPDALEAMQRDPNFNKMVRKFNATVMMCMPNKGGQPPTRRGIQS</sequence>
<protein>
    <recommendedName>
        <fullName evidence="9">DNA 3'-5' helicase</fullName>
        <ecNumber evidence="9">5.6.2.4</ecNumber>
    </recommendedName>
    <alternativeName>
        <fullName evidence="10">DNA 3'-5' helicase II</fullName>
    </alternativeName>
</protein>
<dbReference type="AlphaFoldDB" id="A0A5M3Q4Y6"/>
<dbReference type="Gene3D" id="1.10.10.160">
    <property type="match status" value="1"/>
</dbReference>
<dbReference type="Proteomes" id="UP000387223">
    <property type="component" value="Unassembled WGS sequence"/>
</dbReference>
<keyword evidence="4 12" id="KW-0347">Helicase</keyword>
<proteinExistence type="inferred from homology"/>